<evidence type="ECO:0000256" key="1">
    <source>
        <dbReference type="SAM" id="MobiDB-lite"/>
    </source>
</evidence>
<reference evidence="4" key="1">
    <citation type="journal article" date="2011" name="Proc. Natl. Acad. Sci. U.S.A.">
        <title>Obligate biotrophy features unraveled by the genomic analysis of rust fungi.</title>
        <authorList>
            <person name="Duplessis S."/>
            <person name="Cuomo C.A."/>
            <person name="Lin Y.-C."/>
            <person name="Aerts A."/>
            <person name="Tisserant E."/>
            <person name="Veneault-Fourrey C."/>
            <person name="Joly D.L."/>
            <person name="Hacquard S."/>
            <person name="Amselem J."/>
            <person name="Cantarel B.L."/>
            <person name="Chiu R."/>
            <person name="Coutinho P.M."/>
            <person name="Feau N."/>
            <person name="Field M."/>
            <person name="Frey P."/>
            <person name="Gelhaye E."/>
            <person name="Goldberg J."/>
            <person name="Grabherr M.G."/>
            <person name="Kodira C.D."/>
            <person name="Kohler A."/>
            <person name="Kuees U."/>
            <person name="Lindquist E.A."/>
            <person name="Lucas S.M."/>
            <person name="Mago R."/>
            <person name="Mauceli E."/>
            <person name="Morin E."/>
            <person name="Murat C."/>
            <person name="Pangilinan J.L."/>
            <person name="Park R."/>
            <person name="Pearson M."/>
            <person name="Quesneville H."/>
            <person name="Rouhier N."/>
            <person name="Sakthikumar S."/>
            <person name="Salamov A.A."/>
            <person name="Schmutz J."/>
            <person name="Selles B."/>
            <person name="Shapiro H."/>
            <person name="Tanguay P."/>
            <person name="Tuskan G.A."/>
            <person name="Henrissat B."/>
            <person name="Van de Peer Y."/>
            <person name="Rouze P."/>
            <person name="Ellis J.G."/>
            <person name="Dodds P.N."/>
            <person name="Schein J.E."/>
            <person name="Zhong S."/>
            <person name="Hamelin R.C."/>
            <person name="Grigoriev I.V."/>
            <person name="Szabo L.J."/>
            <person name="Martin F."/>
        </authorList>
    </citation>
    <scope>NUCLEOTIDE SEQUENCE [LARGE SCALE GENOMIC DNA]</scope>
    <source>
        <strain evidence="4">98AG31 / pathotype 3-4-7</strain>
    </source>
</reference>
<feature type="region of interest" description="Disordered" evidence="1">
    <location>
        <begin position="1"/>
        <end position="234"/>
    </location>
</feature>
<feature type="compositionally biased region" description="Basic and acidic residues" evidence="1">
    <location>
        <begin position="114"/>
        <end position="125"/>
    </location>
</feature>
<evidence type="ECO:0000313" key="4">
    <source>
        <dbReference type="Proteomes" id="UP000001072"/>
    </source>
</evidence>
<feature type="compositionally biased region" description="Basic and acidic residues" evidence="1">
    <location>
        <begin position="342"/>
        <end position="351"/>
    </location>
</feature>
<sequence>MNSSTLAPLLNLQTSDSTYRSKSTSNPSTSTRNDRVDAKNHSGISYPDHEQHSSSQHQHQHHQHLTSSPSSSTSSDSSSSGLDHDIDSTDNDHKSPSRESHPWPFSTSVTLLSDHADHTLSDHPSHSRSSLKHPIPLLNQSQTMNSPEQLYQYDQQQSSYHSYRPEWTSLPILEETSPEPHQPPYKRTRTSLSPSQSSSIKLPKSQFQTAPKDESPNLYFSYHDHHSPSKTKEDLHLSGFESLCSPHSEADQRALNARPLKNTKMRLIERAAQNRAAQRAFRERKDRYVRDLETRSAQFDAYVSRHNQLEERERNLAAREAKLQSRSPSKDPIRRQTMPDQTPHDPKDDERERMLHLQNELDVARREIHSLRSRLSTDSNVKTSNSNPPCPESHSVNQAERRHSTPSIFTHSIQSEHPSSFLSSHDTPTLRPINPPFLRRYPHSSSFKS</sequence>
<feature type="compositionally biased region" description="Basic and acidic residues" evidence="1">
    <location>
        <begin position="222"/>
        <end position="234"/>
    </location>
</feature>
<dbReference type="InParanoid" id="F4S1V1"/>
<dbReference type="Proteomes" id="UP000001072">
    <property type="component" value="Unassembled WGS sequence"/>
</dbReference>
<dbReference type="GO" id="GO:0003700">
    <property type="term" value="F:DNA-binding transcription factor activity"/>
    <property type="evidence" value="ECO:0007669"/>
    <property type="project" value="InterPro"/>
</dbReference>
<dbReference type="KEGG" id="mlr:MELLADRAFT_67117"/>
<dbReference type="AlphaFoldDB" id="F4S1V1"/>
<feature type="domain" description="BZIP" evidence="2">
    <location>
        <begin position="270"/>
        <end position="284"/>
    </location>
</feature>
<dbReference type="PROSITE" id="PS00036">
    <property type="entry name" value="BZIP_BASIC"/>
    <property type="match status" value="1"/>
</dbReference>
<feature type="compositionally biased region" description="Polar residues" evidence="1">
    <location>
        <begin position="373"/>
        <end position="387"/>
    </location>
</feature>
<feature type="region of interest" description="Disordered" evidence="1">
    <location>
        <begin position="372"/>
        <end position="449"/>
    </location>
</feature>
<dbReference type="VEuPathDB" id="FungiDB:MELLADRAFT_67117"/>
<dbReference type="GeneID" id="18930768"/>
<keyword evidence="4" id="KW-1185">Reference proteome</keyword>
<feature type="compositionally biased region" description="Low complexity" evidence="1">
    <location>
        <begin position="65"/>
        <end position="81"/>
    </location>
</feature>
<evidence type="ECO:0000313" key="3">
    <source>
        <dbReference type="EMBL" id="EGG01444.1"/>
    </source>
</evidence>
<gene>
    <name evidence="3" type="ORF">MELLADRAFT_67117</name>
</gene>
<feature type="compositionally biased region" description="Basic and acidic residues" evidence="1">
    <location>
        <begin position="82"/>
        <end position="101"/>
    </location>
</feature>
<evidence type="ECO:0000259" key="2">
    <source>
        <dbReference type="PROSITE" id="PS00036"/>
    </source>
</evidence>
<feature type="compositionally biased region" description="Basic and acidic residues" evidence="1">
    <location>
        <begin position="310"/>
        <end position="334"/>
    </location>
</feature>
<feature type="compositionally biased region" description="Polar residues" evidence="1">
    <location>
        <begin position="1"/>
        <end position="31"/>
    </location>
</feature>
<dbReference type="InterPro" id="IPR004827">
    <property type="entry name" value="bZIP"/>
</dbReference>
<feature type="compositionally biased region" description="Polar residues" evidence="1">
    <location>
        <begin position="405"/>
        <end position="427"/>
    </location>
</feature>
<dbReference type="SUPFAM" id="SSF57959">
    <property type="entry name" value="Leucine zipper domain"/>
    <property type="match status" value="1"/>
</dbReference>
<proteinExistence type="predicted"/>
<dbReference type="STRING" id="747676.F4S1V1"/>
<dbReference type="eggNOG" id="ENOG502SC5V">
    <property type="taxonomic scope" value="Eukaryota"/>
</dbReference>
<dbReference type="InterPro" id="IPR046347">
    <property type="entry name" value="bZIP_sf"/>
</dbReference>
<protein>
    <recommendedName>
        <fullName evidence="2">BZIP domain-containing protein</fullName>
    </recommendedName>
</protein>
<accession>F4S1V1</accession>
<dbReference type="RefSeq" id="XP_007415294.1">
    <property type="nucleotide sequence ID" value="XM_007415232.1"/>
</dbReference>
<organism evidence="4">
    <name type="scientific">Melampsora larici-populina (strain 98AG31 / pathotype 3-4-7)</name>
    <name type="common">Poplar leaf rust fungus</name>
    <dbReference type="NCBI Taxonomy" id="747676"/>
    <lineage>
        <taxon>Eukaryota</taxon>
        <taxon>Fungi</taxon>
        <taxon>Dikarya</taxon>
        <taxon>Basidiomycota</taxon>
        <taxon>Pucciniomycotina</taxon>
        <taxon>Pucciniomycetes</taxon>
        <taxon>Pucciniales</taxon>
        <taxon>Melampsoraceae</taxon>
        <taxon>Melampsora</taxon>
    </lineage>
</organism>
<dbReference type="OrthoDB" id="2507727at2759"/>
<dbReference type="EMBL" id="GL883138">
    <property type="protein sequence ID" value="EGG01444.1"/>
    <property type="molecule type" value="Genomic_DNA"/>
</dbReference>
<dbReference type="HOGENOM" id="CLU_609853_0_0_1"/>
<feature type="compositionally biased region" description="Low complexity" evidence="1">
    <location>
        <begin position="146"/>
        <end position="162"/>
    </location>
</feature>
<feature type="compositionally biased region" description="Low complexity" evidence="1">
    <location>
        <begin position="191"/>
        <end position="206"/>
    </location>
</feature>
<dbReference type="Gene3D" id="1.20.5.170">
    <property type="match status" value="1"/>
</dbReference>
<feature type="region of interest" description="Disordered" evidence="1">
    <location>
        <begin position="310"/>
        <end position="351"/>
    </location>
</feature>
<name>F4S1V1_MELLP</name>